<keyword evidence="2" id="KW-1133">Transmembrane helix</keyword>
<name>A0A2H0B5M9_9BACT</name>
<evidence type="ECO:0000256" key="1">
    <source>
        <dbReference type="SAM" id="Coils"/>
    </source>
</evidence>
<evidence type="ECO:0000313" key="3">
    <source>
        <dbReference type="EMBL" id="PIP52931.1"/>
    </source>
</evidence>
<evidence type="ECO:0000256" key="2">
    <source>
        <dbReference type="SAM" id="Phobius"/>
    </source>
</evidence>
<sequence length="96" mass="11342">MVNQKLNLEINKLNIEINKIKTRNQRVELDKAWETSWTRKICIAFFTYLTIGIFMNAMTISKPWLNAIVPTLGFVLSTFSLPIIRKYWVKKYTSNK</sequence>
<reference evidence="3 4" key="1">
    <citation type="submission" date="2017-09" db="EMBL/GenBank/DDBJ databases">
        <title>Depth-based differentiation of microbial function through sediment-hosted aquifers and enrichment of novel symbionts in the deep terrestrial subsurface.</title>
        <authorList>
            <person name="Probst A.J."/>
            <person name="Ladd B."/>
            <person name="Jarett J.K."/>
            <person name="Geller-Mcgrath D.E."/>
            <person name="Sieber C.M."/>
            <person name="Emerson J.B."/>
            <person name="Anantharaman K."/>
            <person name="Thomas B.C."/>
            <person name="Malmstrom R."/>
            <person name="Stieglmeier M."/>
            <person name="Klingl A."/>
            <person name="Woyke T."/>
            <person name="Ryan C.M."/>
            <person name="Banfield J.F."/>
        </authorList>
    </citation>
    <scope>NUCLEOTIDE SEQUENCE [LARGE SCALE GENOMIC DNA]</scope>
    <source>
        <strain evidence="3">CG23_combo_of_CG06-09_8_20_14_all_34_8</strain>
    </source>
</reference>
<proteinExistence type="predicted"/>
<accession>A0A2H0B5M9</accession>
<dbReference type="AlphaFoldDB" id="A0A2H0B5M9"/>
<dbReference type="Proteomes" id="UP000229459">
    <property type="component" value="Unassembled WGS sequence"/>
</dbReference>
<comment type="caution">
    <text evidence="3">The sequence shown here is derived from an EMBL/GenBank/DDBJ whole genome shotgun (WGS) entry which is preliminary data.</text>
</comment>
<feature type="transmembrane region" description="Helical" evidence="2">
    <location>
        <begin position="64"/>
        <end position="84"/>
    </location>
</feature>
<protein>
    <submittedName>
        <fullName evidence="3">Uncharacterized protein</fullName>
    </submittedName>
</protein>
<gene>
    <name evidence="3" type="ORF">COX08_03740</name>
</gene>
<evidence type="ECO:0000313" key="4">
    <source>
        <dbReference type="Proteomes" id="UP000229459"/>
    </source>
</evidence>
<feature type="transmembrane region" description="Helical" evidence="2">
    <location>
        <begin position="41"/>
        <end position="58"/>
    </location>
</feature>
<keyword evidence="1" id="KW-0175">Coiled coil</keyword>
<dbReference type="EMBL" id="PCSR01000089">
    <property type="protein sequence ID" value="PIP52931.1"/>
    <property type="molecule type" value="Genomic_DNA"/>
</dbReference>
<feature type="coiled-coil region" evidence="1">
    <location>
        <begin position="3"/>
        <end position="30"/>
    </location>
</feature>
<organism evidence="3 4">
    <name type="scientific">Candidatus Beckwithbacteria bacterium CG23_combo_of_CG06-09_8_20_14_all_34_8</name>
    <dbReference type="NCBI Taxonomy" id="1974497"/>
    <lineage>
        <taxon>Bacteria</taxon>
        <taxon>Candidatus Beckwithiibacteriota</taxon>
    </lineage>
</organism>
<keyword evidence="2" id="KW-0812">Transmembrane</keyword>
<keyword evidence="2" id="KW-0472">Membrane</keyword>